<keyword evidence="4" id="KW-1185">Reference proteome</keyword>
<evidence type="ECO:0000256" key="2">
    <source>
        <dbReference type="SAM" id="SignalP"/>
    </source>
</evidence>
<dbReference type="RefSeq" id="WP_087620668.1">
    <property type="nucleotide sequence ID" value="NZ_NEXX01000003.1"/>
</dbReference>
<feature type="region of interest" description="Disordered" evidence="1">
    <location>
        <begin position="138"/>
        <end position="158"/>
    </location>
</feature>
<comment type="caution">
    <text evidence="3">The sequence shown here is derived from an EMBL/GenBank/DDBJ whole genome shotgun (WGS) entry which is preliminary data.</text>
</comment>
<feature type="signal peptide" evidence="2">
    <location>
        <begin position="1"/>
        <end position="19"/>
    </location>
</feature>
<protein>
    <recommendedName>
        <fullName evidence="5">Lipoprotein</fullName>
    </recommendedName>
</protein>
<feature type="chain" id="PRO_5012329245" description="Lipoprotein" evidence="2">
    <location>
        <begin position="20"/>
        <end position="158"/>
    </location>
</feature>
<dbReference type="OrthoDB" id="6711818at2"/>
<evidence type="ECO:0000313" key="4">
    <source>
        <dbReference type="Proteomes" id="UP000196536"/>
    </source>
</evidence>
<dbReference type="Proteomes" id="UP000196536">
    <property type="component" value="Unassembled WGS sequence"/>
</dbReference>
<name>A0A1Z9YXY0_9GAMM</name>
<accession>A0A1Z9YXY0</accession>
<evidence type="ECO:0000256" key="1">
    <source>
        <dbReference type="SAM" id="MobiDB-lite"/>
    </source>
</evidence>
<sequence length="158" mass="17525">MNIKTVSILSALCVSLALAGCGNNEQQQEIKPAQKLSNDASALANEAWILINQLDQVLYSGETDNLDEGVRKPLRELSTRWRIEVKMTDAVTEGKYALCRKSLTTLDAWARSINEHSSDIEKKKADYERDKALCKNAIEHPELGNTSPKLMAKPNPEG</sequence>
<dbReference type="PROSITE" id="PS51257">
    <property type="entry name" value="PROKAR_LIPOPROTEIN"/>
    <property type="match status" value="1"/>
</dbReference>
<evidence type="ECO:0000313" key="3">
    <source>
        <dbReference type="EMBL" id="OUY07069.1"/>
    </source>
</evidence>
<keyword evidence="2" id="KW-0732">Signal</keyword>
<proteinExistence type="predicted"/>
<reference evidence="3 4" key="1">
    <citation type="submission" date="2017-05" db="EMBL/GenBank/DDBJ databases">
        <title>Acinetobacter populi ANC 5415 (= PBJ7), whole genome shotgun sequencing project.</title>
        <authorList>
            <person name="Nemec A."/>
            <person name="Radolfova-Krizova L."/>
        </authorList>
    </citation>
    <scope>NUCLEOTIDE SEQUENCE [LARGE SCALE GENOMIC DNA]</scope>
    <source>
        <strain evidence="3 4">PBJ7</strain>
    </source>
</reference>
<dbReference type="AlphaFoldDB" id="A0A1Z9YXY0"/>
<organism evidence="3 4">
    <name type="scientific">Acinetobacter populi</name>
    <dbReference type="NCBI Taxonomy" id="1582270"/>
    <lineage>
        <taxon>Bacteria</taxon>
        <taxon>Pseudomonadati</taxon>
        <taxon>Pseudomonadota</taxon>
        <taxon>Gammaproteobacteria</taxon>
        <taxon>Moraxellales</taxon>
        <taxon>Moraxellaceae</taxon>
        <taxon>Acinetobacter</taxon>
    </lineage>
</organism>
<gene>
    <name evidence="3" type="ORF">CAP51_10285</name>
</gene>
<dbReference type="EMBL" id="NEXX01000003">
    <property type="protein sequence ID" value="OUY07069.1"/>
    <property type="molecule type" value="Genomic_DNA"/>
</dbReference>
<evidence type="ECO:0008006" key="5">
    <source>
        <dbReference type="Google" id="ProtNLM"/>
    </source>
</evidence>